<sequence>MALLFSLEGSTELTLEFSGLAVGLFGGSFPFLGLRFYVDGPRSYGSVCSKAVVWMLIMELGRGRTCALRIGASFESTRLIGASFGSTRLMCASFGSTRLIRASFGSTRLICASFGSTRLMCASFGSTRLICAFYGTTRLLCRVRAQRGADRREAGRTREGHMDASGFLIASAMYFVRIF</sequence>
<accession>A0A5A7T6B4</accession>
<protein>
    <submittedName>
        <fullName evidence="1">Neurexophilin-2-like</fullName>
    </submittedName>
</protein>
<comment type="caution">
    <text evidence="1">The sequence shown here is derived from an EMBL/GenBank/DDBJ whole genome shotgun (WGS) entry which is preliminary data.</text>
</comment>
<dbReference type="Proteomes" id="UP000321393">
    <property type="component" value="Unassembled WGS sequence"/>
</dbReference>
<dbReference type="EMBL" id="SSTE01018486">
    <property type="protein sequence ID" value="KAA0039032.1"/>
    <property type="molecule type" value="Genomic_DNA"/>
</dbReference>
<dbReference type="SUPFAM" id="SSF141571">
    <property type="entry name" value="Pentapeptide repeat-like"/>
    <property type="match status" value="1"/>
</dbReference>
<gene>
    <name evidence="1" type="ORF">E6C27_scaffold84G001200</name>
</gene>
<reference evidence="1 2" key="1">
    <citation type="submission" date="2019-08" db="EMBL/GenBank/DDBJ databases">
        <title>Draft genome sequences of two oriental melons (Cucumis melo L. var makuwa).</title>
        <authorList>
            <person name="Kwon S.-Y."/>
        </authorList>
    </citation>
    <scope>NUCLEOTIDE SEQUENCE [LARGE SCALE GENOMIC DNA]</scope>
    <source>
        <strain evidence="2">cv. SW 3</strain>
        <tissue evidence="1">Leaf</tissue>
    </source>
</reference>
<evidence type="ECO:0000313" key="1">
    <source>
        <dbReference type="EMBL" id="KAA0039032.1"/>
    </source>
</evidence>
<evidence type="ECO:0000313" key="2">
    <source>
        <dbReference type="Proteomes" id="UP000321393"/>
    </source>
</evidence>
<dbReference type="Gene3D" id="2.160.20.80">
    <property type="entry name" value="E3 ubiquitin-protein ligase SopA"/>
    <property type="match status" value="1"/>
</dbReference>
<dbReference type="AlphaFoldDB" id="A0A5A7T6B4"/>
<name>A0A5A7T6B4_CUCMM</name>
<organism evidence="1 2">
    <name type="scientific">Cucumis melo var. makuwa</name>
    <name type="common">Oriental melon</name>
    <dbReference type="NCBI Taxonomy" id="1194695"/>
    <lineage>
        <taxon>Eukaryota</taxon>
        <taxon>Viridiplantae</taxon>
        <taxon>Streptophyta</taxon>
        <taxon>Embryophyta</taxon>
        <taxon>Tracheophyta</taxon>
        <taxon>Spermatophyta</taxon>
        <taxon>Magnoliopsida</taxon>
        <taxon>eudicotyledons</taxon>
        <taxon>Gunneridae</taxon>
        <taxon>Pentapetalae</taxon>
        <taxon>rosids</taxon>
        <taxon>fabids</taxon>
        <taxon>Cucurbitales</taxon>
        <taxon>Cucurbitaceae</taxon>
        <taxon>Benincaseae</taxon>
        <taxon>Cucumis</taxon>
    </lineage>
</organism>
<proteinExistence type="predicted"/>